<feature type="region of interest" description="Disordered" evidence="3">
    <location>
        <begin position="317"/>
        <end position="338"/>
    </location>
</feature>
<feature type="region of interest" description="Disordered" evidence="3">
    <location>
        <begin position="35"/>
        <end position="68"/>
    </location>
</feature>
<evidence type="ECO:0000313" key="6">
    <source>
        <dbReference type="Proteomes" id="UP000781932"/>
    </source>
</evidence>
<keyword evidence="1" id="KW-0808">Transferase</keyword>
<keyword evidence="2" id="KW-0833">Ubl conjugation pathway</keyword>
<dbReference type="GO" id="GO:0004869">
    <property type="term" value="F:cysteine-type endopeptidase inhibitor activity"/>
    <property type="evidence" value="ECO:0007669"/>
    <property type="project" value="TreeGrafter"/>
</dbReference>
<dbReference type="PANTHER" id="PTHR46116">
    <property type="entry name" value="(E3-INDEPENDENT) E2 UBIQUITIN-CONJUGATING ENZYME"/>
    <property type="match status" value="1"/>
</dbReference>
<evidence type="ECO:0000256" key="2">
    <source>
        <dbReference type="ARBA" id="ARBA00022786"/>
    </source>
</evidence>
<feature type="domain" description="UBC core" evidence="4">
    <location>
        <begin position="377"/>
        <end position="533"/>
    </location>
</feature>
<reference evidence="5" key="2">
    <citation type="submission" date="2020-11" db="EMBL/GenBank/DDBJ databases">
        <title>Whole genome sequencing of Colletotrichum sp.</title>
        <authorList>
            <person name="Li H."/>
        </authorList>
    </citation>
    <scope>NUCLEOTIDE SEQUENCE</scope>
    <source>
        <strain evidence="5">CkLH20</strain>
    </source>
</reference>
<organism evidence="5 6">
    <name type="scientific">Colletotrichum karsti</name>
    <dbReference type="NCBI Taxonomy" id="1095194"/>
    <lineage>
        <taxon>Eukaryota</taxon>
        <taxon>Fungi</taxon>
        <taxon>Dikarya</taxon>
        <taxon>Ascomycota</taxon>
        <taxon>Pezizomycotina</taxon>
        <taxon>Sordariomycetes</taxon>
        <taxon>Hypocreomycetidae</taxon>
        <taxon>Glomerellales</taxon>
        <taxon>Glomerellaceae</taxon>
        <taxon>Colletotrichum</taxon>
        <taxon>Colletotrichum boninense species complex</taxon>
    </lineage>
</organism>
<dbReference type="RefSeq" id="XP_038739327.1">
    <property type="nucleotide sequence ID" value="XM_038895378.1"/>
</dbReference>
<sequence>MLVADTSSRKKTITSLNDPSHPLVAVLADIVQCALNPGPSPEEQGGGEGQGSIQDVGEHECPEEQEREEEHVIRGFVQRLVQRKCPSCSGDVKGTDPSVIFGHAHDIVVPIRAWRFPNLLEKTLSLAALPGVLTELARVWPKKERNSRFDQDPPKILLAMIRRSPIIIRMAELLRDDRIETVVDHAILYNALFRFVNVLANHPLSASIVYETRPVYPFAKTILPLAFGRVDREPSKAPESGGPDVKGKGKAVVGPSHKRSNIDHVKPLASFFPALARQAQAVMKHRQVHGENAKDTKAMCRRICHFAAKHRLAAKAALGSSSEAPRDPSSARQERNEELRKWLSDNKVAEVESRDWLSEYRFSDALKETRDFTPAPGRMKRLVRELSILRSCLPEGIFVRYDGDRLDAMKVLITGPADTPYENGLFEFDLFCDVEYPREPPHVLFKTTSLDRRINPNLYVDGKVCLSLLGTWDGEPWIPVKSTLLQVLVSIQAMVFCPRPWFNEPGSDVVYASPDVLAKYDTGVRSDTVYFGMGQWLEKLQNGPSGKNVWSEVVRKHFELTWREILPVICGWKEAHSCMDSVSRHRFRDGIAAVKLAGSQWADEGDAEDARLTG</sequence>
<dbReference type="SUPFAM" id="SSF54495">
    <property type="entry name" value="UBC-like"/>
    <property type="match status" value="1"/>
</dbReference>
<dbReference type="GO" id="GO:0005634">
    <property type="term" value="C:nucleus"/>
    <property type="evidence" value="ECO:0007669"/>
    <property type="project" value="TreeGrafter"/>
</dbReference>
<dbReference type="OrthoDB" id="47801at2759"/>
<dbReference type="Gene3D" id="3.10.110.10">
    <property type="entry name" value="Ubiquitin Conjugating Enzyme"/>
    <property type="match status" value="1"/>
</dbReference>
<evidence type="ECO:0000259" key="4">
    <source>
        <dbReference type="PROSITE" id="PS50127"/>
    </source>
</evidence>
<gene>
    <name evidence="5" type="ORF">CkaCkLH20_12665</name>
</gene>
<dbReference type="PROSITE" id="PS50127">
    <property type="entry name" value="UBC_2"/>
    <property type="match status" value="1"/>
</dbReference>
<evidence type="ECO:0000256" key="1">
    <source>
        <dbReference type="ARBA" id="ARBA00022679"/>
    </source>
</evidence>
<evidence type="ECO:0000313" key="5">
    <source>
        <dbReference type="EMBL" id="KAF9869866.1"/>
    </source>
</evidence>
<protein>
    <submittedName>
        <fullName evidence="5">Ubiquitin-conjugating enzyme</fullName>
    </submittedName>
</protein>
<dbReference type="EMBL" id="JAATWM020000063">
    <property type="protein sequence ID" value="KAF9869866.1"/>
    <property type="molecule type" value="Genomic_DNA"/>
</dbReference>
<feature type="region of interest" description="Disordered" evidence="3">
    <location>
        <begin position="233"/>
        <end position="259"/>
    </location>
</feature>
<dbReference type="PANTHER" id="PTHR46116:SF39">
    <property type="entry name" value="BACULOVIRAL IAP REPEAT-CONTAINING PROTEIN 6"/>
    <property type="match status" value="1"/>
</dbReference>
<reference evidence="5" key="1">
    <citation type="submission" date="2020-03" db="EMBL/GenBank/DDBJ databases">
        <authorList>
            <person name="He L."/>
        </authorList>
    </citation>
    <scope>NUCLEOTIDE SEQUENCE</scope>
    <source>
        <strain evidence="5">CkLH20</strain>
    </source>
</reference>
<dbReference type="InterPro" id="IPR016135">
    <property type="entry name" value="UBQ-conjugating_enzyme/RWD"/>
</dbReference>
<dbReference type="SMART" id="SM00212">
    <property type="entry name" value="UBCc"/>
    <property type="match status" value="1"/>
</dbReference>
<dbReference type="InterPro" id="IPR000608">
    <property type="entry name" value="UBC"/>
</dbReference>
<feature type="compositionally biased region" description="Basic and acidic residues" evidence="3">
    <location>
        <begin position="56"/>
        <end position="68"/>
    </location>
</feature>
<dbReference type="Pfam" id="PF00179">
    <property type="entry name" value="UQ_con"/>
    <property type="match status" value="1"/>
</dbReference>
<name>A0A9P6LEA0_9PEZI</name>
<accession>A0A9P6LEA0</accession>
<comment type="caution">
    <text evidence="5">The sequence shown here is derived from an EMBL/GenBank/DDBJ whole genome shotgun (WGS) entry which is preliminary data.</text>
</comment>
<dbReference type="GO" id="GO:0043066">
    <property type="term" value="P:negative regulation of apoptotic process"/>
    <property type="evidence" value="ECO:0007669"/>
    <property type="project" value="TreeGrafter"/>
</dbReference>
<dbReference type="GO" id="GO:0016740">
    <property type="term" value="F:transferase activity"/>
    <property type="evidence" value="ECO:0007669"/>
    <property type="project" value="UniProtKB-KW"/>
</dbReference>
<dbReference type="AlphaFoldDB" id="A0A9P6LEA0"/>
<proteinExistence type="predicted"/>
<dbReference type="GeneID" id="62168452"/>
<dbReference type="Proteomes" id="UP000781932">
    <property type="component" value="Unassembled WGS sequence"/>
</dbReference>
<evidence type="ECO:0000256" key="3">
    <source>
        <dbReference type="SAM" id="MobiDB-lite"/>
    </source>
</evidence>
<keyword evidence="6" id="KW-1185">Reference proteome</keyword>